<evidence type="ECO:0000256" key="2">
    <source>
        <dbReference type="ARBA" id="ARBA00023295"/>
    </source>
</evidence>
<proteinExistence type="predicted"/>
<dbReference type="Gene3D" id="3.90.245.10">
    <property type="entry name" value="Ribonucleoside hydrolase-like"/>
    <property type="match status" value="1"/>
</dbReference>
<dbReference type="Proteomes" id="UP000018458">
    <property type="component" value="Unassembled WGS sequence"/>
</dbReference>
<keyword evidence="1 4" id="KW-0378">Hydrolase</keyword>
<dbReference type="RefSeq" id="WP_009142422.1">
    <property type="nucleotide sequence ID" value="NZ_GL830946.1"/>
</dbReference>
<dbReference type="eggNOG" id="COG1957">
    <property type="taxonomic scope" value="Bacteria"/>
</dbReference>
<feature type="domain" description="Inosine/uridine-preferring nucleoside hydrolase" evidence="3">
    <location>
        <begin position="4"/>
        <end position="317"/>
    </location>
</feature>
<dbReference type="Pfam" id="PF01156">
    <property type="entry name" value="IU_nuc_hydro"/>
    <property type="match status" value="1"/>
</dbReference>
<accession>E8LHP0</accession>
<dbReference type="AlphaFoldDB" id="E8LHP0"/>
<dbReference type="GO" id="GO:0008477">
    <property type="term" value="F:purine nucleosidase activity"/>
    <property type="evidence" value="ECO:0007669"/>
    <property type="project" value="TreeGrafter"/>
</dbReference>
<name>E8LHP0_SUCHY</name>
<dbReference type="InterPro" id="IPR023186">
    <property type="entry name" value="IUNH"/>
</dbReference>
<comment type="caution">
    <text evidence="4">The sequence shown here is derived from an EMBL/GenBank/DDBJ whole genome shotgun (WGS) entry which is preliminary data.</text>
</comment>
<protein>
    <submittedName>
        <fullName evidence="4">Inosine-uridine preferring nucleoside hydrolase</fullName>
    </submittedName>
</protein>
<dbReference type="STRING" id="762983.HMPREF9444_00195"/>
<organism evidence="4 5">
    <name type="scientific">Succinatimonas hippei (strain DSM 22608 / JCM 16073 / KCTC 15190 / YIT 12066)</name>
    <dbReference type="NCBI Taxonomy" id="762983"/>
    <lineage>
        <taxon>Bacteria</taxon>
        <taxon>Pseudomonadati</taxon>
        <taxon>Pseudomonadota</taxon>
        <taxon>Gammaproteobacteria</taxon>
        <taxon>Aeromonadales</taxon>
        <taxon>Succinivibrionaceae</taxon>
        <taxon>Succinatimonas</taxon>
    </lineage>
</organism>
<gene>
    <name evidence="4" type="ORF">HMPREF9444_00195</name>
</gene>
<dbReference type="InterPro" id="IPR001910">
    <property type="entry name" value="Inosine/uridine_hydrolase_dom"/>
</dbReference>
<keyword evidence="5" id="KW-1185">Reference proteome</keyword>
<evidence type="ECO:0000259" key="3">
    <source>
        <dbReference type="Pfam" id="PF01156"/>
    </source>
</evidence>
<evidence type="ECO:0000256" key="1">
    <source>
        <dbReference type="ARBA" id="ARBA00022801"/>
    </source>
</evidence>
<dbReference type="SUPFAM" id="SSF53590">
    <property type="entry name" value="Nucleoside hydrolase"/>
    <property type="match status" value="1"/>
</dbReference>
<evidence type="ECO:0000313" key="5">
    <source>
        <dbReference type="Proteomes" id="UP000018458"/>
    </source>
</evidence>
<sequence length="327" mass="36475">MRKIIVDCDIGNGIAGANVDDGLALALALASPEIEVKAVTTVSGNVLNFKACLVARHFLQESGYDVPVYCGSFRALKEPTQKWRERLDHGVEKQGLKYLWQDTEENFSLADTGMDSNAVEKMAQIINDNPHEITIIAIGPLTNVAALFNQYPEVVNKIQEIVLMGGCFNVKNYLKDTNFGLDPEAAAVVLESSVPCTMAPFDTTSTTLMKQEDLEEIGNIKNSLCQYLYKTTKPWLAYSKKTRGIDGCWVHDVLTVAYLIDESLFCFKDHFVNIELEGAFRGKTYIADIGFLKNADEIQPKSSRKVKIMTAVDNQRLLSLMKQRLNF</sequence>
<dbReference type="InterPro" id="IPR036452">
    <property type="entry name" value="Ribo_hydro-like"/>
</dbReference>
<dbReference type="PANTHER" id="PTHR12304:SF4">
    <property type="entry name" value="URIDINE NUCLEOSIDASE"/>
    <property type="match status" value="1"/>
</dbReference>
<dbReference type="HOGENOM" id="CLU_036838_2_0_6"/>
<dbReference type="GO" id="GO:0005829">
    <property type="term" value="C:cytosol"/>
    <property type="evidence" value="ECO:0007669"/>
    <property type="project" value="TreeGrafter"/>
</dbReference>
<dbReference type="EMBL" id="AEVO01000008">
    <property type="protein sequence ID" value="EFY07929.1"/>
    <property type="molecule type" value="Genomic_DNA"/>
</dbReference>
<dbReference type="OrthoDB" id="9797882at2"/>
<dbReference type="GO" id="GO:0006152">
    <property type="term" value="P:purine nucleoside catabolic process"/>
    <property type="evidence" value="ECO:0007669"/>
    <property type="project" value="TreeGrafter"/>
</dbReference>
<dbReference type="PANTHER" id="PTHR12304">
    <property type="entry name" value="INOSINE-URIDINE PREFERRING NUCLEOSIDE HYDROLASE"/>
    <property type="match status" value="1"/>
</dbReference>
<evidence type="ECO:0000313" key="4">
    <source>
        <dbReference type="EMBL" id="EFY07929.1"/>
    </source>
</evidence>
<reference evidence="4 5" key="1">
    <citation type="submission" date="2011-01" db="EMBL/GenBank/DDBJ databases">
        <authorList>
            <person name="Weinstock G."/>
            <person name="Sodergren E."/>
            <person name="Clifton S."/>
            <person name="Fulton L."/>
            <person name="Fulton B."/>
            <person name="Courtney L."/>
            <person name="Fronick C."/>
            <person name="Harrison M."/>
            <person name="Strong C."/>
            <person name="Farmer C."/>
            <person name="Delahaunty K."/>
            <person name="Markovic C."/>
            <person name="Hall O."/>
            <person name="Minx P."/>
            <person name="Tomlinson C."/>
            <person name="Mitreva M."/>
            <person name="Hou S."/>
            <person name="Chen J."/>
            <person name="Wollam A."/>
            <person name="Pepin K.H."/>
            <person name="Johnson M."/>
            <person name="Bhonagiri V."/>
            <person name="Zhang X."/>
            <person name="Suruliraj S."/>
            <person name="Warren W."/>
            <person name="Chinwalla A."/>
            <person name="Mardis E.R."/>
            <person name="Wilson R.K."/>
        </authorList>
    </citation>
    <scope>NUCLEOTIDE SEQUENCE [LARGE SCALE GENOMIC DNA]</scope>
    <source>
        <strain evidence="5">DSM 22608 / JCM 16073 / KCTC 15190 / YIT 12066</strain>
    </source>
</reference>
<keyword evidence="2" id="KW-0326">Glycosidase</keyword>